<dbReference type="GO" id="GO:0005615">
    <property type="term" value="C:extracellular space"/>
    <property type="evidence" value="ECO:0007669"/>
    <property type="project" value="TreeGrafter"/>
</dbReference>
<comment type="caution">
    <text evidence="4">The sequence shown here is derived from an EMBL/GenBank/DDBJ whole genome shotgun (WGS) entry which is preliminary data.</text>
</comment>
<sequence length="509" mass="58930">MYNLQIVIIFVISVGVFCNLTTIGQSYENSSELNNFSNLKLIKVSDICGQTLEETQFLMVSPDYPAKYPSNLNCEITLEGPDCPLYYKFQFIDFDVENSTGCVNDRLEIDQTDALCGEKNGTVTYFVQNGTLKLRFISNESKSGKGYKILVTRIEECLNETEKFPGTVLTSRGGNFNPNFKLCSLEVPENSRHFFLKSPNFPTSMSHLTDYCREGYLQIDGKIICGCKRELNLMSPFFENLKIIRFKSEGLVRNSYSGFLAEVYQDDCPKKVESNPTISSFRNSRASSGLNEKLLYFPNSRDITEVYYFEYPDSQLHRKEREDVNYLETENIDSLLGNNINEYNHCLQWNQFQFDTIFGRKEATLDECRKDSNRIHQEQNCVKFFQRRGFFLSPMYPFFYPGHLNLCYRFLKTPGHCGVKIHFLDFRIGPNEVCSQDYMEIGDKGSFCGTRLWNKMVYLDLEKKGYEDVHFVTTYLRCAQGFKAIFEQIPCQAVTTEPSYPYTDNKNLD</sequence>
<organism evidence="4 5">
    <name type="scientific">Henosepilachna vigintioctopunctata</name>
    <dbReference type="NCBI Taxonomy" id="420089"/>
    <lineage>
        <taxon>Eukaryota</taxon>
        <taxon>Metazoa</taxon>
        <taxon>Ecdysozoa</taxon>
        <taxon>Arthropoda</taxon>
        <taxon>Hexapoda</taxon>
        <taxon>Insecta</taxon>
        <taxon>Pterygota</taxon>
        <taxon>Neoptera</taxon>
        <taxon>Endopterygota</taxon>
        <taxon>Coleoptera</taxon>
        <taxon>Polyphaga</taxon>
        <taxon>Cucujiformia</taxon>
        <taxon>Coccinelloidea</taxon>
        <taxon>Coccinellidae</taxon>
        <taxon>Epilachninae</taxon>
        <taxon>Epilachnini</taxon>
        <taxon>Henosepilachna</taxon>
    </lineage>
</organism>
<accession>A0AAW1TX22</accession>
<dbReference type="PANTHER" id="PTHR24255:SF31">
    <property type="entry name" value="CUBILIN-LIKE PROTEIN"/>
    <property type="match status" value="1"/>
</dbReference>
<protein>
    <recommendedName>
        <fullName evidence="3">CUB domain-containing protein</fullName>
    </recommendedName>
</protein>
<keyword evidence="5" id="KW-1185">Reference proteome</keyword>
<evidence type="ECO:0000313" key="5">
    <source>
        <dbReference type="Proteomes" id="UP001431783"/>
    </source>
</evidence>
<evidence type="ECO:0000256" key="1">
    <source>
        <dbReference type="ARBA" id="ARBA00023157"/>
    </source>
</evidence>
<dbReference type="SMART" id="SM00042">
    <property type="entry name" value="CUB"/>
    <property type="match status" value="2"/>
</dbReference>
<dbReference type="InterPro" id="IPR035914">
    <property type="entry name" value="Sperma_CUB_dom_sf"/>
</dbReference>
<evidence type="ECO:0000256" key="2">
    <source>
        <dbReference type="PROSITE-ProRule" id="PRU00059"/>
    </source>
</evidence>
<dbReference type="InterPro" id="IPR000859">
    <property type="entry name" value="CUB_dom"/>
</dbReference>
<proteinExistence type="predicted"/>
<dbReference type="Gene3D" id="2.60.120.290">
    <property type="entry name" value="Spermadhesin, CUB domain"/>
    <property type="match status" value="2"/>
</dbReference>
<dbReference type="EMBL" id="JARQZJ010000014">
    <property type="protein sequence ID" value="KAK9872902.1"/>
    <property type="molecule type" value="Genomic_DNA"/>
</dbReference>
<gene>
    <name evidence="4" type="ORF">WA026_020255</name>
</gene>
<evidence type="ECO:0000313" key="4">
    <source>
        <dbReference type="EMBL" id="KAK9872902.1"/>
    </source>
</evidence>
<dbReference type="SUPFAM" id="SSF49854">
    <property type="entry name" value="Spermadhesin, CUB domain"/>
    <property type="match status" value="2"/>
</dbReference>
<comment type="caution">
    <text evidence="2">Lacks conserved residue(s) required for the propagation of feature annotation.</text>
</comment>
<dbReference type="PANTHER" id="PTHR24255">
    <property type="entry name" value="COMPLEMENT COMPONENT 1, S SUBCOMPONENT-RELATED"/>
    <property type="match status" value="1"/>
</dbReference>
<dbReference type="CDD" id="cd00041">
    <property type="entry name" value="CUB"/>
    <property type="match status" value="2"/>
</dbReference>
<keyword evidence="1" id="KW-1015">Disulfide bond</keyword>
<dbReference type="GO" id="GO:0004252">
    <property type="term" value="F:serine-type endopeptidase activity"/>
    <property type="evidence" value="ECO:0007669"/>
    <property type="project" value="TreeGrafter"/>
</dbReference>
<name>A0AAW1TX22_9CUCU</name>
<feature type="domain" description="CUB" evidence="3">
    <location>
        <begin position="48"/>
        <end position="154"/>
    </location>
</feature>
<dbReference type="PROSITE" id="PS01180">
    <property type="entry name" value="CUB"/>
    <property type="match status" value="2"/>
</dbReference>
<evidence type="ECO:0000259" key="3">
    <source>
        <dbReference type="PROSITE" id="PS01180"/>
    </source>
</evidence>
<dbReference type="Proteomes" id="UP001431783">
    <property type="component" value="Unassembled WGS sequence"/>
</dbReference>
<reference evidence="4 5" key="1">
    <citation type="submission" date="2023-03" db="EMBL/GenBank/DDBJ databases">
        <title>Genome insight into feeding habits of ladybird beetles.</title>
        <authorList>
            <person name="Li H.-S."/>
            <person name="Huang Y.-H."/>
            <person name="Pang H."/>
        </authorList>
    </citation>
    <scope>NUCLEOTIDE SEQUENCE [LARGE SCALE GENOMIC DNA]</scope>
    <source>
        <strain evidence="4">SYSU_2023b</strain>
        <tissue evidence="4">Whole body</tissue>
    </source>
</reference>
<dbReference type="Pfam" id="PF00431">
    <property type="entry name" value="CUB"/>
    <property type="match status" value="2"/>
</dbReference>
<feature type="domain" description="CUB" evidence="3">
    <location>
        <begin position="368"/>
        <end position="489"/>
    </location>
</feature>
<dbReference type="AlphaFoldDB" id="A0AAW1TX22"/>